<dbReference type="Proteomes" id="UP000197215">
    <property type="component" value="Unassembled WGS sequence"/>
</dbReference>
<reference evidence="5 6" key="1">
    <citation type="submission" date="2017-06" db="EMBL/GenBank/DDBJ databases">
        <authorList>
            <person name="Kim H.J."/>
            <person name="Triplett B.A."/>
        </authorList>
    </citation>
    <scope>NUCLEOTIDE SEQUENCE [LARGE SCALE GENOMIC DNA]</scope>
    <source>
        <strain evidence="5 6">MWH-VicM1</strain>
    </source>
</reference>
<dbReference type="PROSITE" id="PS50935">
    <property type="entry name" value="SSB"/>
    <property type="match status" value="1"/>
</dbReference>
<dbReference type="InterPro" id="IPR000424">
    <property type="entry name" value="Primosome_PriB/ssb"/>
</dbReference>
<evidence type="ECO:0000256" key="2">
    <source>
        <dbReference type="ARBA" id="ARBA00022705"/>
    </source>
</evidence>
<dbReference type="InterPro" id="IPR012340">
    <property type="entry name" value="NA-bd_OB-fold"/>
</dbReference>
<keyword evidence="3 4" id="KW-0238">DNA-binding</keyword>
<keyword evidence="6" id="KW-1185">Reference proteome</keyword>
<dbReference type="PIRSF" id="PIRSF003135">
    <property type="entry name" value="Primosomal_n"/>
    <property type="match status" value="1"/>
</dbReference>
<organism evidence="5 6">
    <name type="scientific">Polynucleobacter victoriensis</name>
    <dbReference type="NCBI Taxonomy" id="2049319"/>
    <lineage>
        <taxon>Bacteria</taxon>
        <taxon>Pseudomonadati</taxon>
        <taxon>Pseudomonadota</taxon>
        <taxon>Betaproteobacteria</taxon>
        <taxon>Burkholderiales</taxon>
        <taxon>Burkholderiaceae</taxon>
        <taxon>Polynucleobacter</taxon>
    </lineage>
</organism>
<evidence type="ECO:0000256" key="4">
    <source>
        <dbReference type="HAMAP-Rule" id="MF_00720"/>
    </source>
</evidence>
<dbReference type="SUPFAM" id="SSF50249">
    <property type="entry name" value="Nucleic acid-binding proteins"/>
    <property type="match status" value="1"/>
</dbReference>
<keyword evidence="1 4" id="KW-0639">Primosome</keyword>
<dbReference type="NCBIfam" id="TIGR04418">
    <property type="entry name" value="PriB_gamma"/>
    <property type="match status" value="1"/>
</dbReference>
<name>A0A212T1T1_9BURK</name>
<evidence type="ECO:0000256" key="3">
    <source>
        <dbReference type="ARBA" id="ARBA00023125"/>
    </source>
</evidence>
<dbReference type="OrthoDB" id="5296916at2"/>
<protein>
    <recommendedName>
        <fullName evidence="4">Replication restart protein PriB</fullName>
    </recommendedName>
</protein>
<dbReference type="Gene3D" id="2.40.50.140">
    <property type="entry name" value="Nucleic acid-binding proteins"/>
    <property type="match status" value="1"/>
</dbReference>
<dbReference type="InterPro" id="IPR023646">
    <property type="entry name" value="Prisomal_replication_PriB"/>
</dbReference>
<dbReference type="GO" id="GO:1990077">
    <property type="term" value="C:primosome complex"/>
    <property type="evidence" value="ECO:0007669"/>
    <property type="project" value="UniProtKB-UniRule"/>
</dbReference>
<dbReference type="AlphaFoldDB" id="A0A212T1T1"/>
<comment type="function">
    <text evidence="4">Involved in the restart of stalled replication forks, which reloads the replicative helicase on sites other than the origin of replication; the PriA-PriB pathway is the major replication restart pathway. During primosome assembly it facilitates complex formation between PriA and DnaT on DNA; stabilizes PriA on DNA. Stimulates the DNA unwinding activity of PriA helicase.</text>
</comment>
<dbReference type="GO" id="GO:0003697">
    <property type="term" value="F:single-stranded DNA binding"/>
    <property type="evidence" value="ECO:0007669"/>
    <property type="project" value="UniProtKB-UniRule"/>
</dbReference>
<gene>
    <name evidence="4" type="primary">priB</name>
    <name evidence="5" type="ORF">SAMN06295916_0188</name>
</gene>
<evidence type="ECO:0000313" key="5">
    <source>
        <dbReference type="EMBL" id="SNC60013.1"/>
    </source>
</evidence>
<accession>A0A212T1T1</accession>
<proteinExistence type="inferred from homology"/>
<comment type="subunit">
    <text evidence="4">Homodimer. Interacts with PriA and DnaT. Component of the replication restart primosome. Primosome assembly occurs via a 'hand-off' mechanism. PriA binds to replication forks, subsequently PriB then DnaT bind; DnaT then displaces ssDNA to generate the helicase loading substrate.</text>
</comment>
<comment type="similarity">
    <text evidence="4">Belongs to the PriB family.</text>
</comment>
<evidence type="ECO:0000313" key="6">
    <source>
        <dbReference type="Proteomes" id="UP000197215"/>
    </source>
</evidence>
<evidence type="ECO:0000256" key="1">
    <source>
        <dbReference type="ARBA" id="ARBA00022515"/>
    </source>
</evidence>
<keyword evidence="2 4" id="KW-0235">DNA replication</keyword>
<dbReference type="EMBL" id="FYEX01000001">
    <property type="protein sequence ID" value="SNC60013.1"/>
    <property type="molecule type" value="Genomic_DNA"/>
</dbReference>
<dbReference type="GO" id="GO:0006269">
    <property type="term" value="P:DNA replication, synthesis of primer"/>
    <property type="evidence" value="ECO:0007669"/>
    <property type="project" value="UniProtKB-KW"/>
</dbReference>
<dbReference type="Pfam" id="PF22657">
    <property type="entry name" value="SSB_1"/>
    <property type="match status" value="1"/>
</dbReference>
<sequence>MNRFILTAALVAKEALRYTPAGVPVIECLLEHSGEVQEADQPRQVRMSLEAIAIGSVHQQLDRIALGKVVRFEGFLAHKTLRSQRLVFHITHIEL</sequence>
<dbReference type="HAMAP" id="MF_00720">
    <property type="entry name" value="PriB"/>
    <property type="match status" value="1"/>
</dbReference>
<dbReference type="RefSeq" id="WP_088812046.1">
    <property type="nucleotide sequence ID" value="NZ_FYEX01000001.1"/>
</dbReference>